<organism evidence="1 2">
    <name type="scientific">Ustilago hordei</name>
    <name type="common">Barley covered smut fungus</name>
    <dbReference type="NCBI Taxonomy" id="120017"/>
    <lineage>
        <taxon>Eukaryota</taxon>
        <taxon>Fungi</taxon>
        <taxon>Dikarya</taxon>
        <taxon>Basidiomycota</taxon>
        <taxon>Ustilaginomycotina</taxon>
        <taxon>Ustilaginomycetes</taxon>
        <taxon>Ustilaginales</taxon>
        <taxon>Ustilaginaceae</taxon>
        <taxon>Ustilago</taxon>
    </lineage>
</organism>
<comment type="caution">
    <text evidence="1">The sequence shown here is derived from an EMBL/GenBank/DDBJ whole genome shotgun (WGS) entry which is preliminary data.</text>
</comment>
<evidence type="ECO:0000313" key="2">
    <source>
        <dbReference type="Proteomes" id="UP000006174"/>
    </source>
</evidence>
<keyword evidence="2" id="KW-1185">Reference proteome</keyword>
<dbReference type="InterPro" id="IPR009057">
    <property type="entry name" value="Homeodomain-like_sf"/>
</dbReference>
<evidence type="ECO:0000313" key="1">
    <source>
        <dbReference type="EMBL" id="CCF53670.1"/>
    </source>
</evidence>
<protein>
    <recommendedName>
        <fullName evidence="3">HTH psq-type domain-containing protein</fullName>
    </recommendedName>
</protein>
<dbReference type="AlphaFoldDB" id="I2G3C7"/>
<name>I2G3C7_USTHO</name>
<gene>
    <name evidence="1" type="ORF">UHOR_02261</name>
</gene>
<accession>I2G3C7</accession>
<dbReference type="Proteomes" id="UP000006174">
    <property type="component" value="Unassembled WGS sequence"/>
</dbReference>
<reference evidence="1 2" key="1">
    <citation type="journal article" date="2012" name="Plant Cell">
        <title>Genome comparison of barley and maize smut fungi reveals targeted loss of RNA silencing components and species-specific presence of transposable elements.</title>
        <authorList>
            <person name="Laurie J.D."/>
            <person name="Ali S."/>
            <person name="Linning R."/>
            <person name="Mannhaupt G."/>
            <person name="Wong P."/>
            <person name="Gueldener U."/>
            <person name="Muensterkoetter M."/>
            <person name="Moore R."/>
            <person name="Kahmann R."/>
            <person name="Bakkeren G."/>
            <person name="Schirawski J."/>
        </authorList>
    </citation>
    <scope>NUCLEOTIDE SEQUENCE [LARGE SCALE GENOMIC DNA]</scope>
    <source>
        <strain evidence="2">Uh4875-4</strain>
    </source>
</reference>
<dbReference type="HOGENOM" id="CLU_1210578_0_0_1"/>
<proteinExistence type="predicted"/>
<dbReference type="EMBL" id="CAGI01000184">
    <property type="protein sequence ID" value="CCF53670.1"/>
    <property type="molecule type" value="Genomic_DNA"/>
</dbReference>
<evidence type="ECO:0008006" key="3">
    <source>
        <dbReference type="Google" id="ProtNLM"/>
    </source>
</evidence>
<dbReference type="SUPFAM" id="SSF46689">
    <property type="entry name" value="Homeodomain-like"/>
    <property type="match status" value="1"/>
</dbReference>
<sequence>MPKRMLDFWLLSRESLNISPRKRVAKTHLWTDRDQKDHEIQEALSAFQTGQFKDLKAATEHHNVPYNTLWDHSKGCKSHTAAFQHLQAIQPEAEELLVQHIQKQVSWDQMDAQEELESYEETMCSNHGLGKKRFLTKLSEIGRTKGSMTELVGIGRSEVLLQNPSGSVVPCSYNRTHGNWLEDVSLTDPAIRGQQTRDGPPPDEAGALYDNETWCKEVGTNIRSKMKGG</sequence>